<dbReference type="AlphaFoldDB" id="A0A2W1LSF2"/>
<evidence type="ECO:0000313" key="2">
    <source>
        <dbReference type="Proteomes" id="UP000249522"/>
    </source>
</evidence>
<protein>
    <recommendedName>
        <fullName evidence="3">ABM domain-containing protein</fullName>
    </recommendedName>
</protein>
<proteinExistence type="predicted"/>
<comment type="caution">
    <text evidence="1">The sequence shown here is derived from an EMBL/GenBank/DDBJ whole genome shotgun (WGS) entry which is preliminary data.</text>
</comment>
<organism evidence="1 2">
    <name type="scientific">Paenibacillus sambharensis</name>
    <dbReference type="NCBI Taxonomy" id="1803190"/>
    <lineage>
        <taxon>Bacteria</taxon>
        <taxon>Bacillati</taxon>
        <taxon>Bacillota</taxon>
        <taxon>Bacilli</taxon>
        <taxon>Bacillales</taxon>
        <taxon>Paenibacillaceae</taxon>
        <taxon>Paenibacillus</taxon>
    </lineage>
</organism>
<evidence type="ECO:0000313" key="1">
    <source>
        <dbReference type="EMBL" id="PZD94377.1"/>
    </source>
</evidence>
<dbReference type="OrthoDB" id="2967153at2"/>
<reference evidence="1 2" key="1">
    <citation type="submission" date="2018-06" db="EMBL/GenBank/DDBJ databases">
        <title>Paenibacillus imtechensis sp. nov.</title>
        <authorList>
            <person name="Pinnaka A.K."/>
            <person name="Singh H."/>
            <person name="Kaur M."/>
        </authorList>
    </citation>
    <scope>NUCLEOTIDE SEQUENCE [LARGE SCALE GENOMIC DNA]</scope>
    <source>
        <strain evidence="1 2">SMB1</strain>
    </source>
</reference>
<keyword evidence="2" id="KW-1185">Reference proteome</keyword>
<evidence type="ECO:0008006" key="3">
    <source>
        <dbReference type="Google" id="ProtNLM"/>
    </source>
</evidence>
<dbReference type="EMBL" id="QKRB01000053">
    <property type="protein sequence ID" value="PZD94377.1"/>
    <property type="molecule type" value="Genomic_DNA"/>
</dbReference>
<sequence>MYTCFVEYRVALEFRGAYVEWMERIRESDNSFILYEGTDQPGLFVEVWHADSLERGKALKEERCSESSPWAGMFKYVQGGKDKIHAWVFRAC</sequence>
<dbReference type="RefSeq" id="WP_111148146.1">
    <property type="nucleotide sequence ID" value="NZ_QKRB01000053.1"/>
</dbReference>
<dbReference type="Proteomes" id="UP000249522">
    <property type="component" value="Unassembled WGS sequence"/>
</dbReference>
<accession>A0A2W1LSF2</accession>
<gene>
    <name evidence="1" type="ORF">DNH61_18420</name>
</gene>
<name>A0A2W1LSF2_9BACL</name>